<evidence type="ECO:0000256" key="1">
    <source>
        <dbReference type="ARBA" id="ARBA00004196"/>
    </source>
</evidence>
<evidence type="ECO:0000259" key="6">
    <source>
        <dbReference type="SMART" id="SM00062"/>
    </source>
</evidence>
<dbReference type="AlphaFoldDB" id="A0A7W1X779"/>
<evidence type="ECO:0000256" key="4">
    <source>
        <dbReference type="RuleBase" id="RU003744"/>
    </source>
</evidence>
<dbReference type="SMART" id="SM00062">
    <property type="entry name" value="PBPb"/>
    <property type="match status" value="1"/>
</dbReference>
<dbReference type="Pfam" id="PF00497">
    <property type="entry name" value="SBP_bac_3"/>
    <property type="match status" value="1"/>
</dbReference>
<feature type="signal peptide" evidence="5">
    <location>
        <begin position="1"/>
        <end position="21"/>
    </location>
</feature>
<comment type="subcellular location">
    <subcellularLocation>
        <location evidence="1">Cell envelope</location>
    </subcellularLocation>
</comment>
<dbReference type="GO" id="GO:0016020">
    <property type="term" value="C:membrane"/>
    <property type="evidence" value="ECO:0007669"/>
    <property type="project" value="InterPro"/>
</dbReference>
<dbReference type="EMBL" id="JACEIP010000001">
    <property type="protein sequence ID" value="MBA4541328.1"/>
    <property type="molecule type" value="Genomic_DNA"/>
</dbReference>
<organism evidence="8 9">
    <name type="scientific">Thermoactinomyces daqus</name>
    <dbReference type="NCBI Taxonomy" id="1329516"/>
    <lineage>
        <taxon>Bacteria</taxon>
        <taxon>Bacillati</taxon>
        <taxon>Bacillota</taxon>
        <taxon>Bacilli</taxon>
        <taxon>Bacillales</taxon>
        <taxon>Thermoactinomycetaceae</taxon>
        <taxon>Thermoactinomyces</taxon>
    </lineage>
</organism>
<comment type="caution">
    <text evidence="8">The sequence shown here is derived from an EMBL/GenBank/DDBJ whole genome shotgun (WGS) entry which is preliminary data.</text>
</comment>
<keyword evidence="9" id="KW-1185">Reference proteome</keyword>
<dbReference type="GO" id="GO:0015276">
    <property type="term" value="F:ligand-gated monoatomic ion channel activity"/>
    <property type="evidence" value="ECO:0007669"/>
    <property type="project" value="InterPro"/>
</dbReference>
<evidence type="ECO:0000256" key="2">
    <source>
        <dbReference type="ARBA" id="ARBA00010333"/>
    </source>
</evidence>
<dbReference type="SUPFAM" id="SSF53850">
    <property type="entry name" value="Periplasmic binding protein-like II"/>
    <property type="match status" value="1"/>
</dbReference>
<dbReference type="PANTHER" id="PTHR35936">
    <property type="entry name" value="MEMBRANE-BOUND LYTIC MUREIN TRANSGLYCOSYLASE F"/>
    <property type="match status" value="1"/>
</dbReference>
<dbReference type="InterPro" id="IPR001638">
    <property type="entry name" value="Solute-binding_3/MltF_N"/>
</dbReference>
<accession>A0A7W1X779</accession>
<dbReference type="InterPro" id="IPR018313">
    <property type="entry name" value="SBP_3_CS"/>
</dbReference>
<feature type="domain" description="Ionotropic glutamate receptor C-terminal" evidence="7">
    <location>
        <begin position="40"/>
        <end position="258"/>
    </location>
</feature>
<dbReference type="GO" id="GO:0030313">
    <property type="term" value="C:cell envelope"/>
    <property type="evidence" value="ECO:0007669"/>
    <property type="project" value="UniProtKB-SubCell"/>
</dbReference>
<name>A0A7W1X779_9BACL</name>
<feature type="domain" description="Solute-binding protein family 3/N-terminal" evidence="6">
    <location>
        <begin position="40"/>
        <end position="259"/>
    </location>
</feature>
<dbReference type="OrthoDB" id="8613538at2"/>
<keyword evidence="3 5" id="KW-0732">Signal</keyword>
<comment type="similarity">
    <text evidence="2 4">Belongs to the bacterial solute-binding protein 3 family.</text>
</comment>
<evidence type="ECO:0000256" key="3">
    <source>
        <dbReference type="ARBA" id="ARBA00022729"/>
    </source>
</evidence>
<dbReference type="Gene3D" id="3.40.190.10">
    <property type="entry name" value="Periplasmic binding protein-like II"/>
    <property type="match status" value="2"/>
</dbReference>
<dbReference type="SMART" id="SM00079">
    <property type="entry name" value="PBPe"/>
    <property type="match status" value="1"/>
</dbReference>
<evidence type="ECO:0000313" key="9">
    <source>
        <dbReference type="Proteomes" id="UP000530514"/>
    </source>
</evidence>
<dbReference type="RefSeq" id="WP_033099176.1">
    <property type="nucleotide sequence ID" value="NZ_JACEIP010000001.1"/>
</dbReference>
<gene>
    <name evidence="8" type="ORF">H1164_00170</name>
</gene>
<dbReference type="Proteomes" id="UP000530514">
    <property type="component" value="Unassembled WGS sequence"/>
</dbReference>
<dbReference type="InterPro" id="IPR001320">
    <property type="entry name" value="Iontro_rcpt_C"/>
</dbReference>
<reference evidence="8 9" key="1">
    <citation type="submission" date="2020-07" db="EMBL/GenBank/DDBJ databases">
        <authorList>
            <person name="Feng H."/>
        </authorList>
    </citation>
    <scope>NUCLEOTIDE SEQUENCE [LARGE SCALE GENOMIC DNA]</scope>
    <source>
        <strain evidence="9">s-11</strain>
    </source>
</reference>
<feature type="chain" id="PRO_5031417592" evidence="5">
    <location>
        <begin position="22"/>
        <end position="262"/>
    </location>
</feature>
<dbReference type="PANTHER" id="PTHR35936:SF34">
    <property type="entry name" value="ABC TRANSPORTER EXTRACELLULAR-BINDING PROTEIN YCKB-RELATED"/>
    <property type="match status" value="1"/>
</dbReference>
<sequence length="262" mass="28835">MKRAKALLSILIGLVLVFSFATGCSVQNGDLLTQIKKRGTIRIGTEGTYKPFSFHDEKTEKLTGFDVDVATEVAKRMGVKAQFVEIPWDGMLTSLKTGKIDMVANQVGIKPERKTKFDFSEPYTVSYAQIVVRKDNDSIKSVKDLKGKKAGQTPTSNYGKMAKDAGATIVAYEDMMSAMKDVAAGRIDFSMNDRLAVAEMMKTTNLPLKTVGEQMERSESAFPVPKGNPELVKAINQALDSMKKDGTLKKISEKWFGVDVTQ</sequence>
<protein>
    <submittedName>
        <fullName evidence="8">Transporter substrate-binding domain-containing protein</fullName>
    </submittedName>
</protein>
<evidence type="ECO:0000313" key="8">
    <source>
        <dbReference type="EMBL" id="MBA4541328.1"/>
    </source>
</evidence>
<evidence type="ECO:0000259" key="7">
    <source>
        <dbReference type="SMART" id="SM00079"/>
    </source>
</evidence>
<evidence type="ECO:0000256" key="5">
    <source>
        <dbReference type="SAM" id="SignalP"/>
    </source>
</evidence>
<proteinExistence type="inferred from homology"/>
<dbReference type="PROSITE" id="PS51257">
    <property type="entry name" value="PROKAR_LIPOPROTEIN"/>
    <property type="match status" value="1"/>
</dbReference>
<dbReference type="PROSITE" id="PS01039">
    <property type="entry name" value="SBP_BACTERIAL_3"/>
    <property type="match status" value="1"/>
</dbReference>